<dbReference type="PANTHER" id="PTHR48111:SF37">
    <property type="entry name" value="RESPONSE REGULATOR PROTEIN CARR"/>
    <property type="match status" value="1"/>
</dbReference>
<dbReference type="GO" id="GO:0006355">
    <property type="term" value="P:regulation of DNA-templated transcription"/>
    <property type="evidence" value="ECO:0007669"/>
    <property type="project" value="InterPro"/>
</dbReference>
<evidence type="ECO:0000256" key="7">
    <source>
        <dbReference type="PROSITE-ProRule" id="PRU01091"/>
    </source>
</evidence>
<dbReference type="OrthoDB" id="9802426at2"/>
<dbReference type="InterPro" id="IPR036388">
    <property type="entry name" value="WH-like_DNA-bd_sf"/>
</dbReference>
<organism evidence="10 11">
    <name type="scientific">Modicisalibacter xianhensis</name>
    <dbReference type="NCBI Taxonomy" id="442341"/>
    <lineage>
        <taxon>Bacteria</taxon>
        <taxon>Pseudomonadati</taxon>
        <taxon>Pseudomonadota</taxon>
        <taxon>Gammaproteobacteria</taxon>
        <taxon>Oceanospirillales</taxon>
        <taxon>Halomonadaceae</taxon>
        <taxon>Modicisalibacter</taxon>
    </lineage>
</organism>
<evidence type="ECO:0000256" key="4">
    <source>
        <dbReference type="ARBA" id="ARBA00023125"/>
    </source>
</evidence>
<keyword evidence="4 7" id="KW-0238">DNA-binding</keyword>
<dbReference type="GO" id="GO:0000976">
    <property type="term" value="F:transcription cis-regulatory region binding"/>
    <property type="evidence" value="ECO:0007669"/>
    <property type="project" value="TreeGrafter"/>
</dbReference>
<evidence type="ECO:0000256" key="3">
    <source>
        <dbReference type="ARBA" id="ARBA00023015"/>
    </source>
</evidence>
<comment type="caution">
    <text evidence="10">The sequence shown here is derived from an EMBL/GenBank/DDBJ whole genome shotgun (WGS) entry which is preliminary data.</text>
</comment>
<sequence>MRLLLVEDDDLLAESLAEALEDEGYRVDVAGRASDADALIDSEAYALAILDLGLPDGSGLDLLQRWRQAGYRLPILVLTARDSWEDKVVGLRRGADDYLTKPYHEAELLARLHALLRRGTGSPTAMLNVADVILDEQTHQVRRGGEGDWQVLTATEFCLLRYLMHHPDRVLSKAQLLEQLYTLDQDAAAPNLVEVYVGRLRRLVGKSRIQTRRGQGYLFASH</sequence>
<dbReference type="AlphaFoldDB" id="A0A4R8FNS7"/>
<dbReference type="InterPro" id="IPR016032">
    <property type="entry name" value="Sig_transdc_resp-reg_C-effctor"/>
</dbReference>
<dbReference type="InterPro" id="IPR011006">
    <property type="entry name" value="CheY-like_superfamily"/>
</dbReference>
<evidence type="ECO:0000313" key="11">
    <source>
        <dbReference type="Proteomes" id="UP000294489"/>
    </source>
</evidence>
<dbReference type="InterPro" id="IPR001789">
    <property type="entry name" value="Sig_transdc_resp-reg_receiver"/>
</dbReference>
<dbReference type="InterPro" id="IPR039420">
    <property type="entry name" value="WalR-like"/>
</dbReference>
<dbReference type="InterPro" id="IPR001867">
    <property type="entry name" value="OmpR/PhoB-type_DNA-bd"/>
</dbReference>
<dbReference type="SUPFAM" id="SSF46894">
    <property type="entry name" value="C-terminal effector domain of the bipartite response regulators"/>
    <property type="match status" value="1"/>
</dbReference>
<dbReference type="CDD" id="cd00383">
    <property type="entry name" value="trans_reg_C"/>
    <property type="match status" value="1"/>
</dbReference>
<feature type="modified residue" description="4-aspartylphosphate" evidence="6">
    <location>
        <position position="51"/>
    </location>
</feature>
<name>A0A4R8FNS7_9GAMM</name>
<dbReference type="Pfam" id="PF00072">
    <property type="entry name" value="Response_reg"/>
    <property type="match status" value="1"/>
</dbReference>
<keyword evidence="2" id="KW-0902">Two-component regulatory system</keyword>
<dbReference type="Pfam" id="PF00486">
    <property type="entry name" value="Trans_reg_C"/>
    <property type="match status" value="1"/>
</dbReference>
<dbReference type="PROSITE" id="PS50110">
    <property type="entry name" value="RESPONSE_REGULATORY"/>
    <property type="match status" value="1"/>
</dbReference>
<evidence type="ECO:0000259" key="9">
    <source>
        <dbReference type="PROSITE" id="PS51755"/>
    </source>
</evidence>
<evidence type="ECO:0000259" key="8">
    <source>
        <dbReference type="PROSITE" id="PS50110"/>
    </source>
</evidence>
<accession>A0A4R8FNS7</accession>
<dbReference type="Gene3D" id="3.40.50.2300">
    <property type="match status" value="1"/>
</dbReference>
<dbReference type="Gene3D" id="1.10.10.10">
    <property type="entry name" value="Winged helix-like DNA-binding domain superfamily/Winged helix DNA-binding domain"/>
    <property type="match status" value="1"/>
</dbReference>
<dbReference type="Gene3D" id="6.10.250.690">
    <property type="match status" value="1"/>
</dbReference>
<dbReference type="RefSeq" id="WP_134019709.1">
    <property type="nucleotide sequence ID" value="NZ_SOEC01000018.1"/>
</dbReference>
<feature type="DNA-binding region" description="OmpR/PhoB-type" evidence="7">
    <location>
        <begin position="124"/>
        <end position="221"/>
    </location>
</feature>
<dbReference type="GO" id="GO:0032993">
    <property type="term" value="C:protein-DNA complex"/>
    <property type="evidence" value="ECO:0007669"/>
    <property type="project" value="TreeGrafter"/>
</dbReference>
<dbReference type="SMART" id="SM00448">
    <property type="entry name" value="REC"/>
    <property type="match status" value="1"/>
</dbReference>
<dbReference type="PROSITE" id="PS51755">
    <property type="entry name" value="OMPR_PHOB"/>
    <property type="match status" value="1"/>
</dbReference>
<dbReference type="GO" id="GO:0000156">
    <property type="term" value="F:phosphorelay response regulator activity"/>
    <property type="evidence" value="ECO:0007669"/>
    <property type="project" value="TreeGrafter"/>
</dbReference>
<evidence type="ECO:0000313" key="10">
    <source>
        <dbReference type="EMBL" id="TDX25475.1"/>
    </source>
</evidence>
<evidence type="ECO:0000256" key="6">
    <source>
        <dbReference type="PROSITE-ProRule" id="PRU00169"/>
    </source>
</evidence>
<evidence type="ECO:0000256" key="1">
    <source>
        <dbReference type="ARBA" id="ARBA00022553"/>
    </source>
</evidence>
<evidence type="ECO:0000256" key="2">
    <source>
        <dbReference type="ARBA" id="ARBA00023012"/>
    </source>
</evidence>
<dbReference type="GO" id="GO:0005829">
    <property type="term" value="C:cytosol"/>
    <property type="evidence" value="ECO:0007669"/>
    <property type="project" value="TreeGrafter"/>
</dbReference>
<feature type="domain" description="OmpR/PhoB-type" evidence="9">
    <location>
        <begin position="124"/>
        <end position="221"/>
    </location>
</feature>
<keyword evidence="3" id="KW-0805">Transcription regulation</keyword>
<dbReference type="PANTHER" id="PTHR48111">
    <property type="entry name" value="REGULATOR OF RPOS"/>
    <property type="match status" value="1"/>
</dbReference>
<dbReference type="FunFam" id="3.40.50.2300:FF:000002">
    <property type="entry name" value="DNA-binding response regulator PhoP"/>
    <property type="match status" value="1"/>
</dbReference>
<proteinExistence type="predicted"/>
<keyword evidence="5" id="KW-0804">Transcription</keyword>
<keyword evidence="1 6" id="KW-0597">Phosphoprotein</keyword>
<gene>
    <name evidence="10" type="ORF">DFO67_11843</name>
</gene>
<evidence type="ECO:0000256" key="5">
    <source>
        <dbReference type="ARBA" id="ARBA00023163"/>
    </source>
</evidence>
<reference evidence="10 11" key="1">
    <citation type="submission" date="2019-03" db="EMBL/GenBank/DDBJ databases">
        <title>Freshwater and sediment microbial communities from various areas in North America, analyzing microbe dynamics in response to fracking.</title>
        <authorList>
            <person name="Lamendella R."/>
        </authorList>
    </citation>
    <scope>NUCLEOTIDE SEQUENCE [LARGE SCALE GENOMIC DNA]</scope>
    <source>
        <strain evidence="10 11">6_TX</strain>
    </source>
</reference>
<dbReference type="SMART" id="SM00862">
    <property type="entry name" value="Trans_reg_C"/>
    <property type="match status" value="1"/>
</dbReference>
<dbReference type="EMBL" id="SOEC01000018">
    <property type="protein sequence ID" value="TDX25475.1"/>
    <property type="molecule type" value="Genomic_DNA"/>
</dbReference>
<protein>
    <submittedName>
        <fullName evidence="10">DNA-binding response OmpR family regulator</fullName>
    </submittedName>
</protein>
<dbReference type="Proteomes" id="UP000294489">
    <property type="component" value="Unassembled WGS sequence"/>
</dbReference>
<feature type="domain" description="Response regulatory" evidence="8">
    <location>
        <begin position="2"/>
        <end position="116"/>
    </location>
</feature>
<dbReference type="SUPFAM" id="SSF52172">
    <property type="entry name" value="CheY-like"/>
    <property type="match status" value="1"/>
</dbReference>